<feature type="domain" description="Chalcone/stilbene synthase N-terminal" evidence="5">
    <location>
        <begin position="3"/>
        <end position="201"/>
    </location>
</feature>
<dbReference type="RefSeq" id="WP_092073450.1">
    <property type="nucleotide sequence ID" value="NZ_FNHB01000006.1"/>
</dbReference>
<dbReference type="EMBL" id="FNHB01000006">
    <property type="protein sequence ID" value="SDM62382.1"/>
    <property type="molecule type" value="Genomic_DNA"/>
</dbReference>
<keyword evidence="3" id="KW-0012">Acyltransferase</keyword>
<proteinExistence type="inferred from homology"/>
<evidence type="ECO:0000259" key="5">
    <source>
        <dbReference type="Pfam" id="PF00195"/>
    </source>
</evidence>
<dbReference type="Proteomes" id="UP000214880">
    <property type="component" value="Unassembled WGS sequence"/>
</dbReference>
<dbReference type="Pfam" id="PF00195">
    <property type="entry name" value="Chal_sti_synt_N"/>
    <property type="match status" value="1"/>
</dbReference>
<dbReference type="InterPro" id="IPR016039">
    <property type="entry name" value="Thiolase-like"/>
</dbReference>
<name>A0A1G9UR51_9FIRM</name>
<dbReference type="STRING" id="146817.SAMN04488502_10633"/>
<dbReference type="PANTHER" id="PTHR11877:SF99">
    <property type="entry name" value="1,3,6,8-TETRAHYDROXYNAPHTHALENE SYNTHASE"/>
    <property type="match status" value="1"/>
</dbReference>
<organism evidence="7 8">
    <name type="scientific">Dendrosporobacter quercicolus</name>
    <dbReference type="NCBI Taxonomy" id="146817"/>
    <lineage>
        <taxon>Bacteria</taxon>
        <taxon>Bacillati</taxon>
        <taxon>Bacillota</taxon>
        <taxon>Negativicutes</taxon>
        <taxon>Selenomonadales</taxon>
        <taxon>Sporomusaceae</taxon>
        <taxon>Dendrosporobacter</taxon>
    </lineage>
</organism>
<dbReference type="CDD" id="cd00831">
    <property type="entry name" value="CHS_like"/>
    <property type="match status" value="1"/>
</dbReference>
<dbReference type="PIRSF" id="PIRSF000451">
    <property type="entry name" value="PKS_III"/>
    <property type="match status" value="1"/>
</dbReference>
<feature type="domain" description="Chalcone/stilbene synthase C-terminal" evidence="6">
    <location>
        <begin position="214"/>
        <end position="346"/>
    </location>
</feature>
<accession>A0A1G9UR51</accession>
<dbReference type="GO" id="GO:0030639">
    <property type="term" value="P:polyketide biosynthetic process"/>
    <property type="evidence" value="ECO:0007669"/>
    <property type="project" value="TreeGrafter"/>
</dbReference>
<dbReference type="PANTHER" id="PTHR11877">
    <property type="entry name" value="HYDROXYMETHYLGLUTARYL-COA SYNTHASE"/>
    <property type="match status" value="1"/>
</dbReference>
<sequence>MAPAKILSVGLAVPEFQVDQNKVKQYIQMLFDSDARNLARLLPVFDHAAITKRHFAQPLEWYAGEHTFAEANGLYETIALELSAQAARQALDSAGVPASSIGAVVFISSTGIATPTIDAKLISRLELSGHTVRLPIWGLGCAGGAAGVARAAEMAQMMPGKAVLLIAAELCSLTFQRHDFSKSNLVGAGLFADGAAAAVLSTEGCGPAVLGSLSTLFTDSEDVMGWDVVDTGLKVRFSRDIPAIVRRHLPVLMTEACCRWGIERSDLEHYIVHPGGPKVIEAYVESLGLPVGAVAEAYAALAQFGNMSSASILFVLSKYLQNRLPTEKYGVFLALGPGFSSEQVLFQW</sequence>
<dbReference type="Gene3D" id="3.40.47.10">
    <property type="match status" value="2"/>
</dbReference>
<reference evidence="7 8" key="1">
    <citation type="submission" date="2016-10" db="EMBL/GenBank/DDBJ databases">
        <authorList>
            <person name="de Groot N.N."/>
        </authorList>
    </citation>
    <scope>NUCLEOTIDE SEQUENCE [LARGE SCALE GENOMIC DNA]</scope>
    <source>
        <strain evidence="7 8">DSM 1736</strain>
    </source>
</reference>
<dbReference type="GO" id="GO:0016747">
    <property type="term" value="F:acyltransferase activity, transferring groups other than amino-acyl groups"/>
    <property type="evidence" value="ECO:0007669"/>
    <property type="project" value="InterPro"/>
</dbReference>
<dbReference type="SUPFAM" id="SSF53901">
    <property type="entry name" value="Thiolase-like"/>
    <property type="match status" value="2"/>
</dbReference>
<evidence type="ECO:0000313" key="8">
    <source>
        <dbReference type="Proteomes" id="UP000214880"/>
    </source>
</evidence>
<evidence type="ECO:0000256" key="2">
    <source>
        <dbReference type="ARBA" id="ARBA00022679"/>
    </source>
</evidence>
<gene>
    <name evidence="7" type="ORF">SAMN04488502_10633</name>
</gene>
<feature type="active site" description="Acyl-thioester intermediate" evidence="4">
    <location>
        <position position="141"/>
    </location>
</feature>
<dbReference type="PROSITE" id="PS00441">
    <property type="entry name" value="CHALCONE_SYNTH"/>
    <property type="match status" value="1"/>
</dbReference>
<dbReference type="InterPro" id="IPR018088">
    <property type="entry name" value="Chalcone/stilbene_synthase_AS"/>
</dbReference>
<evidence type="ECO:0000259" key="6">
    <source>
        <dbReference type="Pfam" id="PF02797"/>
    </source>
</evidence>
<comment type="similarity">
    <text evidence="1">Belongs to the thiolase-like superfamily. Chalcone/stilbene synthases family.</text>
</comment>
<dbReference type="AlphaFoldDB" id="A0A1G9UR51"/>
<evidence type="ECO:0000256" key="1">
    <source>
        <dbReference type="ARBA" id="ARBA00005531"/>
    </source>
</evidence>
<dbReference type="Pfam" id="PF02797">
    <property type="entry name" value="Chal_sti_synt_C"/>
    <property type="match status" value="1"/>
</dbReference>
<dbReference type="InterPro" id="IPR001099">
    <property type="entry name" value="Chalcone/stilbene_synt_N"/>
</dbReference>
<evidence type="ECO:0000256" key="3">
    <source>
        <dbReference type="ARBA" id="ARBA00023315"/>
    </source>
</evidence>
<evidence type="ECO:0000313" key="7">
    <source>
        <dbReference type="EMBL" id="SDM62382.1"/>
    </source>
</evidence>
<dbReference type="InterPro" id="IPR011141">
    <property type="entry name" value="Polyketide_synthase_type-III"/>
</dbReference>
<keyword evidence="8" id="KW-1185">Reference proteome</keyword>
<protein>
    <submittedName>
        <fullName evidence="7">15-methylpalmitoyl-4-hydroxy-2-pyrone synthase</fullName>
    </submittedName>
</protein>
<dbReference type="OrthoDB" id="9786288at2"/>
<dbReference type="InterPro" id="IPR012328">
    <property type="entry name" value="Chalcone/stilbene_synt_C"/>
</dbReference>
<evidence type="ECO:0000256" key="4">
    <source>
        <dbReference type="PIRSR" id="PIRSR000451-1"/>
    </source>
</evidence>
<keyword evidence="2" id="KW-0808">Transferase</keyword>